<dbReference type="InterPro" id="IPR024464">
    <property type="entry name" value="DUF2391"/>
</dbReference>
<dbReference type="RefSeq" id="WP_119816284.1">
    <property type="nucleotide sequence ID" value="NZ_CP025066.1"/>
</dbReference>
<proteinExistence type="predicted"/>
<gene>
    <name evidence="3" type="ORF">AArcSl_1143</name>
</gene>
<sequence length="226" mass="24785">MTEPNDSEMGTPHTESSGNAGPDDPNIDDLIAKLERLETTVDDDHERRKVRQTIALVERMPGSRAFTRRVSKYTTRDMAEAFVGAVLFSLPLLVEDGVFEIADYLTSVTIASVPPFFIANVVFVVVLTAGMLYYTDFRDVQIHRPVFGIIPRRLIGVLAISLLTATLMMYMWGRLAAEDPTSFETVGRVTVIWAAAAFGAALGDILPGESTGTDVSELLDRPDSET</sequence>
<dbReference type="KEGG" id="hdf:AArcSl_1143"/>
<feature type="transmembrane region" description="Helical" evidence="2">
    <location>
        <begin position="114"/>
        <end position="134"/>
    </location>
</feature>
<reference evidence="4" key="1">
    <citation type="submission" date="2017-11" db="EMBL/GenBank/DDBJ databases">
        <title>Phenotypic and genomic properties of facultatively anaerobic sulfur-reducing natronoarchaea from hypersaline soda lakes.</title>
        <authorList>
            <person name="Sorokin D.Y."/>
            <person name="Kublanov I.V."/>
            <person name="Roman P."/>
            <person name="Sinninghe Damste J.S."/>
            <person name="Golyshin P.N."/>
            <person name="Rojo D."/>
            <person name="Ciordia S."/>
            <person name="Mena M.D.C."/>
            <person name="Ferrer M."/>
            <person name="Messina E."/>
            <person name="Smedile F."/>
            <person name="La Spada G."/>
            <person name="La Cono V."/>
            <person name="Yakimov M.M."/>
        </authorList>
    </citation>
    <scope>NUCLEOTIDE SEQUENCE [LARGE SCALE GENOMIC DNA]</scope>
    <source>
        <strain evidence="4">AArc-Sl</strain>
    </source>
</reference>
<evidence type="ECO:0000313" key="3">
    <source>
        <dbReference type="EMBL" id="AUX08778.1"/>
    </source>
</evidence>
<dbReference type="AlphaFoldDB" id="A0A343TI56"/>
<name>A0A343TI56_9EURY</name>
<keyword evidence="2" id="KW-1133">Transmembrane helix</keyword>
<protein>
    <recommendedName>
        <fullName evidence="5">DUF2391 domain-containing protein</fullName>
    </recommendedName>
</protein>
<accession>A0A343TI56</accession>
<dbReference type="EMBL" id="CP025066">
    <property type="protein sequence ID" value="AUX08778.1"/>
    <property type="molecule type" value="Genomic_DNA"/>
</dbReference>
<evidence type="ECO:0000256" key="2">
    <source>
        <dbReference type="SAM" id="Phobius"/>
    </source>
</evidence>
<evidence type="ECO:0000256" key="1">
    <source>
        <dbReference type="SAM" id="MobiDB-lite"/>
    </source>
</evidence>
<feature type="transmembrane region" description="Helical" evidence="2">
    <location>
        <begin position="154"/>
        <end position="173"/>
    </location>
</feature>
<dbReference type="OrthoDB" id="328136at2157"/>
<organism evidence="3 4">
    <name type="scientific">Halalkaliarchaeum desulfuricum</name>
    <dbReference type="NCBI Taxonomy" id="2055893"/>
    <lineage>
        <taxon>Archaea</taxon>
        <taxon>Methanobacteriati</taxon>
        <taxon>Methanobacteriota</taxon>
        <taxon>Stenosarchaea group</taxon>
        <taxon>Halobacteria</taxon>
        <taxon>Halobacteriales</taxon>
        <taxon>Haloferacaceae</taxon>
        <taxon>Halalkaliarchaeum</taxon>
    </lineage>
</organism>
<evidence type="ECO:0000313" key="4">
    <source>
        <dbReference type="Proteomes" id="UP000263012"/>
    </source>
</evidence>
<feature type="region of interest" description="Disordered" evidence="1">
    <location>
        <begin position="1"/>
        <end position="28"/>
    </location>
</feature>
<keyword evidence="4" id="KW-1185">Reference proteome</keyword>
<keyword evidence="2" id="KW-0472">Membrane</keyword>
<evidence type="ECO:0008006" key="5">
    <source>
        <dbReference type="Google" id="ProtNLM"/>
    </source>
</evidence>
<dbReference type="Pfam" id="PF09622">
    <property type="entry name" value="DUF2391"/>
    <property type="match status" value="1"/>
</dbReference>
<dbReference type="GeneID" id="37877489"/>
<feature type="transmembrane region" description="Helical" evidence="2">
    <location>
        <begin position="78"/>
        <end position="94"/>
    </location>
</feature>
<keyword evidence="2" id="KW-0812">Transmembrane</keyword>
<dbReference type="Proteomes" id="UP000263012">
    <property type="component" value="Chromosome"/>
</dbReference>